<sequence>MQYLKGCLLLALLYNANSFAETVNVLLRCENGVHAMMKDHKLSVEGMFNLPFEHVESNTSEQTTLVFADAHVEAKILLRHADTKFFLQDSDGRWIHCKANRITP</sequence>
<dbReference type="RefSeq" id="WP_092671629.1">
    <property type="nucleotide sequence ID" value="NZ_FOGC01000001.1"/>
</dbReference>
<dbReference type="AlphaFoldDB" id="A0A1H9DIH8"/>
<accession>A0A1H9DIH8</accession>
<gene>
    <name evidence="2" type="ORF">SAMN05216522_101274</name>
</gene>
<dbReference type="STRING" id="988801.SAMN05216522_101274"/>
<evidence type="ECO:0000256" key="1">
    <source>
        <dbReference type="SAM" id="SignalP"/>
    </source>
</evidence>
<name>A0A1H9DIH8_9GAMM</name>
<keyword evidence="1" id="KW-0732">Signal</keyword>
<protein>
    <recommendedName>
        <fullName evidence="4">Membrane-bound lysozyme-inhibitor of c-type lysozyme</fullName>
    </recommendedName>
</protein>
<evidence type="ECO:0000313" key="3">
    <source>
        <dbReference type="Proteomes" id="UP000242515"/>
    </source>
</evidence>
<dbReference type="Proteomes" id="UP000242515">
    <property type="component" value="Unassembled WGS sequence"/>
</dbReference>
<evidence type="ECO:0008006" key="4">
    <source>
        <dbReference type="Google" id="ProtNLM"/>
    </source>
</evidence>
<proteinExistence type="predicted"/>
<evidence type="ECO:0000313" key="2">
    <source>
        <dbReference type="EMBL" id="SEQ12573.1"/>
    </source>
</evidence>
<feature type="chain" id="PRO_5017356015" description="Membrane-bound lysozyme-inhibitor of c-type lysozyme" evidence="1">
    <location>
        <begin position="21"/>
        <end position="104"/>
    </location>
</feature>
<feature type="signal peptide" evidence="1">
    <location>
        <begin position="1"/>
        <end position="20"/>
    </location>
</feature>
<organism evidence="2 3">
    <name type="scientific">Rosenbergiella nectarea</name>
    <dbReference type="NCBI Taxonomy" id="988801"/>
    <lineage>
        <taxon>Bacteria</taxon>
        <taxon>Pseudomonadati</taxon>
        <taxon>Pseudomonadota</taxon>
        <taxon>Gammaproteobacteria</taxon>
        <taxon>Enterobacterales</taxon>
        <taxon>Erwiniaceae</taxon>
        <taxon>Rosenbergiella</taxon>
    </lineage>
</organism>
<keyword evidence="3" id="KW-1185">Reference proteome</keyword>
<dbReference type="EMBL" id="FOGC01000001">
    <property type="protein sequence ID" value="SEQ12573.1"/>
    <property type="molecule type" value="Genomic_DNA"/>
</dbReference>
<reference evidence="3" key="1">
    <citation type="submission" date="2016-10" db="EMBL/GenBank/DDBJ databases">
        <authorList>
            <person name="Varghese N."/>
            <person name="Submissions S."/>
        </authorList>
    </citation>
    <scope>NUCLEOTIDE SEQUENCE [LARGE SCALE GENOMIC DNA]</scope>
    <source>
        <strain evidence="3">8N4</strain>
    </source>
</reference>